<dbReference type="AlphaFoldDB" id="A0A3E2VX39"/>
<evidence type="ECO:0000313" key="2">
    <source>
        <dbReference type="EMBL" id="RGC15871.1"/>
    </source>
</evidence>
<comment type="caution">
    <text evidence="2">The sequence shown here is derived from an EMBL/GenBank/DDBJ whole genome shotgun (WGS) entry which is preliminary data.</text>
</comment>
<evidence type="ECO:0000259" key="1">
    <source>
        <dbReference type="Pfam" id="PF02559"/>
    </source>
</evidence>
<evidence type="ECO:0000313" key="3">
    <source>
        <dbReference type="Proteomes" id="UP000260025"/>
    </source>
</evidence>
<dbReference type="Pfam" id="PF02559">
    <property type="entry name" value="CarD_TRCF_RID"/>
    <property type="match status" value="1"/>
</dbReference>
<dbReference type="InterPro" id="IPR036101">
    <property type="entry name" value="CarD-like/TRCF_RID_sf"/>
</dbReference>
<dbReference type="RefSeq" id="WP_117442967.1">
    <property type="nucleotide sequence ID" value="NZ_JAJFEN010000009.1"/>
</dbReference>
<accession>A0A3E2VX39</accession>
<reference evidence="2 3" key="1">
    <citation type="submission" date="2018-08" db="EMBL/GenBank/DDBJ databases">
        <title>A genome reference for cultivated species of the human gut microbiota.</title>
        <authorList>
            <person name="Zou Y."/>
            <person name="Xue W."/>
            <person name="Luo G."/>
        </authorList>
    </citation>
    <scope>NUCLEOTIDE SEQUENCE [LARGE SCALE GENOMIC DNA]</scope>
    <source>
        <strain evidence="2 3">OF01-2LB</strain>
    </source>
</reference>
<proteinExistence type="predicted"/>
<protein>
    <recommendedName>
        <fullName evidence="1">CarD-like/TRCF RNAP-interacting domain-containing protein</fullName>
    </recommendedName>
</protein>
<feature type="domain" description="CarD-like/TRCF RNAP-interacting" evidence="1">
    <location>
        <begin position="6"/>
        <end position="51"/>
    </location>
</feature>
<dbReference type="Proteomes" id="UP000260025">
    <property type="component" value="Unassembled WGS sequence"/>
</dbReference>
<dbReference type="SUPFAM" id="SSF141259">
    <property type="entry name" value="CarD-like"/>
    <property type="match status" value="1"/>
</dbReference>
<dbReference type="EMBL" id="QVEV01000011">
    <property type="protein sequence ID" value="RGC15871.1"/>
    <property type="molecule type" value="Genomic_DNA"/>
</dbReference>
<dbReference type="InterPro" id="IPR003711">
    <property type="entry name" value="CarD-like/TRCF_RID"/>
</dbReference>
<sequence length="155" mass="17709">MVNYEEKVFHPNLGICDVTGIDKKEKRMVITAADGSTCSIPFKSLPLVGVRNLMESDEADLILKKLFSPKQSSTLPASLTLMQIQQSIVDYKLEQQVQLLIGLLYWKYAEGKKGIRYQECLSRIEGVLCEELSFVLDLSKDRLVERLEDCYRRMA</sequence>
<name>A0A3E2VX39_CLOIN</name>
<organism evidence="2 3">
    <name type="scientific">Clostridium innocuum</name>
    <dbReference type="NCBI Taxonomy" id="1522"/>
    <lineage>
        <taxon>Bacteria</taxon>
        <taxon>Bacillati</taxon>
        <taxon>Bacillota</taxon>
        <taxon>Clostridia</taxon>
        <taxon>Eubacteriales</taxon>
        <taxon>Clostridiaceae</taxon>
        <taxon>Clostridium</taxon>
    </lineage>
</organism>
<dbReference type="OrthoDB" id="1647623at2"/>
<gene>
    <name evidence="2" type="ORF">DXA38_09390</name>
</gene>